<dbReference type="Gene3D" id="3.40.33.10">
    <property type="entry name" value="CAP"/>
    <property type="match status" value="1"/>
</dbReference>
<dbReference type="EMBL" id="RBVX01000007">
    <property type="protein sequence ID" value="RSL33641.1"/>
    <property type="molecule type" value="Genomic_DNA"/>
</dbReference>
<dbReference type="InterPro" id="IPR014044">
    <property type="entry name" value="CAP_dom"/>
</dbReference>
<comment type="caution">
    <text evidence="4">The sequence shown here is derived from an EMBL/GenBank/DDBJ whole genome shotgun (WGS) entry which is preliminary data.</text>
</comment>
<dbReference type="SUPFAM" id="SSF55797">
    <property type="entry name" value="PR-1-like"/>
    <property type="match status" value="1"/>
</dbReference>
<protein>
    <recommendedName>
        <fullName evidence="3">SLH domain-containing protein</fullName>
    </recommendedName>
</protein>
<dbReference type="Pfam" id="PF00395">
    <property type="entry name" value="SLH"/>
    <property type="match status" value="3"/>
</dbReference>
<dbReference type="RefSeq" id="WP_125555698.1">
    <property type="nucleotide sequence ID" value="NZ_RBVX01000007.1"/>
</dbReference>
<feature type="signal peptide" evidence="2">
    <location>
        <begin position="1"/>
        <end position="24"/>
    </location>
</feature>
<name>A0A428N5F8_9BACI</name>
<dbReference type="Pfam" id="PF00188">
    <property type="entry name" value="CAP"/>
    <property type="match status" value="1"/>
</dbReference>
<evidence type="ECO:0000259" key="3">
    <source>
        <dbReference type="PROSITE" id="PS51272"/>
    </source>
</evidence>
<dbReference type="AlphaFoldDB" id="A0A428N5F8"/>
<organism evidence="4 5">
    <name type="scientific">Salibacterium salarium</name>
    <dbReference type="NCBI Taxonomy" id="284579"/>
    <lineage>
        <taxon>Bacteria</taxon>
        <taxon>Bacillati</taxon>
        <taxon>Bacillota</taxon>
        <taxon>Bacilli</taxon>
        <taxon>Bacillales</taxon>
        <taxon>Bacillaceae</taxon>
    </lineage>
</organism>
<feature type="domain" description="SLH" evidence="3">
    <location>
        <begin position="24"/>
        <end position="87"/>
    </location>
</feature>
<evidence type="ECO:0000313" key="5">
    <source>
        <dbReference type="Proteomes" id="UP000275076"/>
    </source>
</evidence>
<dbReference type="Proteomes" id="UP000275076">
    <property type="component" value="Unassembled WGS sequence"/>
</dbReference>
<evidence type="ECO:0000313" key="4">
    <source>
        <dbReference type="EMBL" id="RSL33641.1"/>
    </source>
</evidence>
<proteinExistence type="predicted"/>
<sequence>MNKKVTLLLSLAGLLIISPSMIQAETAYTDVDASFWAVDEIQYVTKQDVVSGYDDNTFRPKENVSRAQTAKMLANALDLNVENPTDPGFSDVEEDSYYYPYIAAVANEGIMTGDGETFEKNDTLSRAQMAVVLSNAFRFEKTEEDRSFSDIPDDYWAMDSIKRLAANKITSGHEDGSFGPGESTTRAQFSVFLSRGMNEDFRVESVNTPPSDVGSEEEVWHFRGVTLGDSEEKLKETLGEPEAVEQSRYGFEWNLYHDNYNNYVQIGVESGEIVAAYSNQDTWSGSHDLDLDDKQNDVLEAYGTPLEYIQKGGSNFSTETEDSSDTFKEDGQYTTYFYDTHRNNLVTAVLIVDDGVEESFRQYYAEPDRSLKQSYESQIFHLVNAQRQRYDRRILEWDDKVAETAYSHSVDMAQNHFFEHENLDGEDPFDRMSDDGISYQDAAENIAYGQVSPIYVHQSWMNSNSGHREALLGDYHRLGVGVAFDEVRKQPYYTQNFYTPK</sequence>
<dbReference type="InterPro" id="IPR001119">
    <property type="entry name" value="SLH_dom"/>
</dbReference>
<dbReference type="InterPro" id="IPR029410">
    <property type="entry name" value="CAP_assoc"/>
</dbReference>
<dbReference type="CDD" id="cd05379">
    <property type="entry name" value="CAP_bacterial"/>
    <property type="match status" value="1"/>
</dbReference>
<dbReference type="OrthoDB" id="9783944at2"/>
<accession>A0A428N5F8</accession>
<feature type="chain" id="PRO_5019030631" description="SLH domain-containing protein" evidence="2">
    <location>
        <begin position="25"/>
        <end position="501"/>
    </location>
</feature>
<dbReference type="PROSITE" id="PS51272">
    <property type="entry name" value="SLH"/>
    <property type="match status" value="3"/>
</dbReference>
<gene>
    <name evidence="4" type="ORF">D7Z54_10050</name>
</gene>
<evidence type="ECO:0000256" key="1">
    <source>
        <dbReference type="ARBA" id="ARBA00022729"/>
    </source>
</evidence>
<dbReference type="InterPro" id="IPR035940">
    <property type="entry name" value="CAP_sf"/>
</dbReference>
<feature type="domain" description="SLH" evidence="3">
    <location>
        <begin position="144"/>
        <end position="207"/>
    </location>
</feature>
<dbReference type="Pfam" id="PF14504">
    <property type="entry name" value="CAP_assoc_N"/>
    <property type="match status" value="1"/>
</dbReference>
<dbReference type="PANTHER" id="PTHR31157">
    <property type="entry name" value="SCP DOMAIN-CONTAINING PROTEIN"/>
    <property type="match status" value="1"/>
</dbReference>
<reference evidence="4 5" key="1">
    <citation type="submission" date="2018-10" db="EMBL/GenBank/DDBJ databases">
        <title>Draft genome sequence of Bacillus salarius IM0101, isolated from a hypersaline soil in Inner Mongolia, China.</title>
        <authorList>
            <person name="Yamprayoonswat W."/>
            <person name="Boonvisut S."/>
            <person name="Jumpathong W."/>
            <person name="Sittihan S."/>
            <person name="Ruangsuj P."/>
            <person name="Wanthongcharoen S."/>
            <person name="Thongpramul N."/>
            <person name="Pimmason S."/>
            <person name="Yu B."/>
            <person name="Yasawong M."/>
        </authorList>
    </citation>
    <scope>NUCLEOTIDE SEQUENCE [LARGE SCALE GENOMIC DNA]</scope>
    <source>
        <strain evidence="4 5">IM0101</strain>
    </source>
</reference>
<evidence type="ECO:0000256" key="2">
    <source>
        <dbReference type="SAM" id="SignalP"/>
    </source>
</evidence>
<keyword evidence="5" id="KW-1185">Reference proteome</keyword>
<dbReference type="PANTHER" id="PTHR31157:SF1">
    <property type="entry name" value="SCP DOMAIN-CONTAINING PROTEIN"/>
    <property type="match status" value="1"/>
</dbReference>
<feature type="domain" description="SLH" evidence="3">
    <location>
        <begin position="89"/>
        <end position="143"/>
    </location>
</feature>
<keyword evidence="1 2" id="KW-0732">Signal</keyword>